<dbReference type="InterPro" id="IPR015424">
    <property type="entry name" value="PyrdxlP-dep_Trfase"/>
</dbReference>
<dbReference type="CDD" id="cd00609">
    <property type="entry name" value="AAT_like"/>
    <property type="match status" value="1"/>
</dbReference>
<dbReference type="EMBL" id="JABAFG010000027">
    <property type="protein sequence ID" value="NME29277.1"/>
    <property type="molecule type" value="Genomic_DNA"/>
</dbReference>
<proteinExistence type="inferred from homology"/>
<comment type="caution">
    <text evidence="8">The sequence shown here is derived from an EMBL/GenBank/DDBJ whole genome shotgun (WGS) entry which is preliminary data.</text>
</comment>
<dbReference type="SUPFAM" id="SSF53383">
    <property type="entry name" value="PLP-dependent transferases"/>
    <property type="match status" value="1"/>
</dbReference>
<dbReference type="RefSeq" id="WP_170088067.1">
    <property type="nucleotide sequence ID" value="NZ_JABAFG010000027.1"/>
</dbReference>
<reference evidence="8 9" key="1">
    <citation type="submission" date="2020-04" db="EMBL/GenBank/DDBJ databases">
        <authorList>
            <person name="Hitch T.C.A."/>
            <person name="Wylensek D."/>
            <person name="Clavel T."/>
        </authorList>
    </citation>
    <scope>NUCLEOTIDE SEQUENCE [LARGE SCALE GENOMIC DNA]</scope>
    <source>
        <strain evidence="8 9">Oil-RF-744-FAT-WT-6-1</strain>
    </source>
</reference>
<gene>
    <name evidence="8" type="ORF">HF872_11725</name>
</gene>
<dbReference type="Gene3D" id="3.90.1150.10">
    <property type="entry name" value="Aspartate Aminotransferase, domain 1"/>
    <property type="match status" value="1"/>
</dbReference>
<dbReference type="InterPro" id="IPR015422">
    <property type="entry name" value="PyrdxlP-dep_Trfase_small"/>
</dbReference>
<protein>
    <recommendedName>
        <fullName evidence="6">Aminotransferase</fullName>
        <ecNumber evidence="6">2.6.1.-</ecNumber>
    </recommendedName>
</protein>
<evidence type="ECO:0000256" key="5">
    <source>
        <dbReference type="ARBA" id="ARBA00022898"/>
    </source>
</evidence>
<evidence type="ECO:0000259" key="7">
    <source>
        <dbReference type="Pfam" id="PF00155"/>
    </source>
</evidence>
<evidence type="ECO:0000256" key="6">
    <source>
        <dbReference type="RuleBase" id="RU000481"/>
    </source>
</evidence>
<dbReference type="Proteomes" id="UP000591071">
    <property type="component" value="Unassembled WGS sequence"/>
</dbReference>
<organism evidence="8 9">
    <name type="scientific">Megasphaera hexanoica</name>
    <dbReference type="NCBI Taxonomy" id="1675036"/>
    <lineage>
        <taxon>Bacteria</taxon>
        <taxon>Bacillati</taxon>
        <taxon>Bacillota</taxon>
        <taxon>Negativicutes</taxon>
        <taxon>Veillonellales</taxon>
        <taxon>Veillonellaceae</taxon>
        <taxon>Megasphaera</taxon>
    </lineage>
</organism>
<dbReference type="FunFam" id="3.40.640.10:FF:000033">
    <property type="entry name" value="Aspartate aminotransferase"/>
    <property type="match status" value="1"/>
</dbReference>
<evidence type="ECO:0000256" key="4">
    <source>
        <dbReference type="ARBA" id="ARBA00022679"/>
    </source>
</evidence>
<evidence type="ECO:0000256" key="1">
    <source>
        <dbReference type="ARBA" id="ARBA00001933"/>
    </source>
</evidence>
<dbReference type="InterPro" id="IPR004839">
    <property type="entry name" value="Aminotransferase_I/II_large"/>
</dbReference>
<dbReference type="Gene3D" id="3.40.640.10">
    <property type="entry name" value="Type I PLP-dependent aspartate aminotransferase-like (Major domain)"/>
    <property type="match status" value="1"/>
</dbReference>
<dbReference type="PANTHER" id="PTHR46383">
    <property type="entry name" value="ASPARTATE AMINOTRANSFERASE"/>
    <property type="match status" value="1"/>
</dbReference>
<evidence type="ECO:0000256" key="2">
    <source>
        <dbReference type="ARBA" id="ARBA00007441"/>
    </source>
</evidence>
<feature type="domain" description="Aminotransferase class I/classII large" evidence="7">
    <location>
        <begin position="29"/>
        <end position="376"/>
    </location>
</feature>
<dbReference type="InterPro" id="IPR015421">
    <property type="entry name" value="PyrdxlP-dep_Trfase_major"/>
</dbReference>
<dbReference type="EC" id="2.6.1.-" evidence="6"/>
<accession>A0A848C242</accession>
<dbReference type="GO" id="GO:0008483">
    <property type="term" value="F:transaminase activity"/>
    <property type="evidence" value="ECO:0007669"/>
    <property type="project" value="UniProtKB-KW"/>
</dbReference>
<keyword evidence="3 6" id="KW-0032">Aminotransferase</keyword>
<dbReference type="PANTHER" id="PTHR46383:SF1">
    <property type="entry name" value="ASPARTATE AMINOTRANSFERASE"/>
    <property type="match status" value="1"/>
</dbReference>
<keyword evidence="4 6" id="KW-0808">Transferase</keyword>
<comment type="similarity">
    <text evidence="2 6">Belongs to the class-I pyridoxal-phosphate-dependent aminotransferase family.</text>
</comment>
<dbReference type="AlphaFoldDB" id="A0A848C242"/>
<dbReference type="Pfam" id="PF00155">
    <property type="entry name" value="Aminotran_1_2"/>
    <property type="match status" value="1"/>
</dbReference>
<sequence length="388" mass="42448">MVVLSKRAQNLHQGAIRAMFDKAATMDRVISMGIGEPDMATPMPICEAAAMALRNGQTHYTPNAGTLECRRAVSEWGSIKELHYDPQTEIIITPGGMGALSLLLSVIVEDGVEILIQDPQWLNYASQVRFFGGIPVSVSTCAERGFVIQAEDIEHKITEKTKALMLNSPNNPTGAVIPEEELGKIAEVAIRHDLLVISDEVYDTLYYKDKPVSISTLPGMKERTVVINSLSKAFAMTGWRIGFAAGPAEIISKMVPAQENISACANAPAQAAAVYALHHPELSETLCTIFRQRRKIITDGLNAIPGISYDEPAGAFYVFPNIQSFGMTSSEFCNRLLEEEHVVCIPGSAFGQAGEGYMRMAYTCSEDELVEGLQRIKRFCETIRGNQI</sequence>
<dbReference type="GO" id="GO:0006520">
    <property type="term" value="P:amino acid metabolic process"/>
    <property type="evidence" value="ECO:0007669"/>
    <property type="project" value="InterPro"/>
</dbReference>
<evidence type="ECO:0000313" key="8">
    <source>
        <dbReference type="EMBL" id="NME29277.1"/>
    </source>
</evidence>
<name>A0A848C242_9FIRM</name>
<dbReference type="InterPro" id="IPR004838">
    <property type="entry name" value="NHTrfase_class1_PyrdxlP-BS"/>
</dbReference>
<dbReference type="GO" id="GO:0030170">
    <property type="term" value="F:pyridoxal phosphate binding"/>
    <property type="evidence" value="ECO:0007669"/>
    <property type="project" value="InterPro"/>
</dbReference>
<evidence type="ECO:0000256" key="3">
    <source>
        <dbReference type="ARBA" id="ARBA00022576"/>
    </source>
</evidence>
<dbReference type="InterPro" id="IPR050596">
    <property type="entry name" value="AspAT/PAT-like"/>
</dbReference>
<comment type="cofactor">
    <cofactor evidence="1 6">
        <name>pyridoxal 5'-phosphate</name>
        <dbReference type="ChEBI" id="CHEBI:597326"/>
    </cofactor>
</comment>
<keyword evidence="5" id="KW-0663">Pyridoxal phosphate</keyword>
<evidence type="ECO:0000313" key="9">
    <source>
        <dbReference type="Proteomes" id="UP000591071"/>
    </source>
</evidence>
<dbReference type="PROSITE" id="PS00105">
    <property type="entry name" value="AA_TRANSFER_CLASS_1"/>
    <property type="match status" value="1"/>
</dbReference>